<name>A0AB37DCX3_STRSL</name>
<keyword evidence="1" id="KW-0614">Plasmid</keyword>
<protein>
    <submittedName>
        <fullName evidence="1">Uncharacterized protein</fullName>
    </submittedName>
</protein>
<gene>
    <name evidence="1" type="ORF">BSR19_11140</name>
</gene>
<evidence type="ECO:0000313" key="2">
    <source>
        <dbReference type="Proteomes" id="UP000422997"/>
    </source>
</evidence>
<dbReference type="Proteomes" id="UP000422997">
    <property type="component" value="Plasmid unnamed"/>
</dbReference>
<dbReference type="AlphaFoldDB" id="A0AB37DCX3"/>
<dbReference type="EMBL" id="CP018188">
    <property type="protein sequence ID" value="QGU81676.1"/>
    <property type="molecule type" value="Genomic_DNA"/>
</dbReference>
<proteinExistence type="predicted"/>
<organism evidence="1 2">
    <name type="scientific">Streptococcus salivarius</name>
    <dbReference type="NCBI Taxonomy" id="1304"/>
    <lineage>
        <taxon>Bacteria</taxon>
        <taxon>Bacillati</taxon>
        <taxon>Bacillota</taxon>
        <taxon>Bacilli</taxon>
        <taxon>Lactobacillales</taxon>
        <taxon>Streptococcaceae</taxon>
        <taxon>Streptococcus</taxon>
    </lineage>
</organism>
<reference evidence="1 2" key="1">
    <citation type="submission" date="2016-11" db="EMBL/GenBank/DDBJ databases">
        <title>The potential of Streptococcus salivarius to inhibit the production of volatile sulphur compounds in the oral cavity.</title>
        <authorList>
            <person name="Sun L."/>
            <person name="Li Z."/>
            <person name="Jin D."/>
            <person name="Zhao H."/>
        </authorList>
    </citation>
    <scope>NUCLEOTIDE SEQUENCE [LARGE SCALE GENOMIC DNA]</scope>
    <source>
        <strain evidence="1 2">ICDC2</strain>
        <plasmid evidence="2">Plasmid</plasmid>
    </source>
</reference>
<sequence>MLEHSYLIDINEYPNAIDKVIKKSLILKEAMQLFPKLVTVYEFVNNRALSYGWRFGFQNQKFATSEINLELVGRINKELALRKSYLKRFISNREIEEVVFLQDLREGLIGGTISEGVDQLGFYPLEPITFEEEIPFYWPRFILFGQRVRRLKAYGYPLIENETTNTYLDFVTEVLSVYDEATGSDLI</sequence>
<geneLocation type="plasmid" evidence="2"/>
<accession>A0AB37DCX3</accession>
<evidence type="ECO:0000313" key="1">
    <source>
        <dbReference type="EMBL" id="QGU81676.1"/>
    </source>
</evidence>